<reference evidence="2 3" key="1">
    <citation type="journal article" date="2019" name="Emerg. Microbes Infect.">
        <title>Comprehensive subspecies identification of 175 nontuberculous mycobacteria species based on 7547 genomic profiles.</title>
        <authorList>
            <person name="Matsumoto Y."/>
            <person name="Kinjo T."/>
            <person name="Motooka D."/>
            <person name="Nabeya D."/>
            <person name="Jung N."/>
            <person name="Uechi K."/>
            <person name="Horii T."/>
            <person name="Iida T."/>
            <person name="Fujita J."/>
            <person name="Nakamura S."/>
        </authorList>
    </citation>
    <scope>NUCLEOTIDE SEQUENCE [LARGE SCALE GENOMIC DNA]</scope>
    <source>
        <strain evidence="2 3">JCM 17783</strain>
    </source>
</reference>
<organism evidence="2 3">
    <name type="scientific">Mycobacterium stomatepiae</name>
    <dbReference type="NCBI Taxonomy" id="470076"/>
    <lineage>
        <taxon>Bacteria</taxon>
        <taxon>Bacillati</taxon>
        <taxon>Actinomycetota</taxon>
        <taxon>Actinomycetes</taxon>
        <taxon>Mycobacteriales</taxon>
        <taxon>Mycobacteriaceae</taxon>
        <taxon>Mycobacterium</taxon>
        <taxon>Mycobacterium simiae complex</taxon>
    </lineage>
</organism>
<evidence type="ECO:0000256" key="1">
    <source>
        <dbReference type="SAM" id="SignalP"/>
    </source>
</evidence>
<keyword evidence="1" id="KW-0732">Signal</keyword>
<feature type="signal peptide" evidence="1">
    <location>
        <begin position="1"/>
        <end position="20"/>
    </location>
</feature>
<protein>
    <submittedName>
        <fullName evidence="2">Putative lipoprotein LprH</fullName>
    </submittedName>
</protein>
<name>A0A7I7Q3Y7_9MYCO</name>
<proteinExistence type="predicted"/>
<sequence>MARQLRGAVAAFLIAVTTCACTTSVSGRAIRAPEQSPPGGPTSAVPPGLIPARDLLLADGDTTPLGVATAAPVGATYFTSVQPTECSAALLFKGSPLPPARSADHAESEYKFGGPALYAESADVYDKKLDAHEVVWKGFGAVSKCHGDAIGHSSQGDFRPMRLSSFGTPSNGVLVWTMTRPDWTCD</sequence>
<dbReference type="Proteomes" id="UP000467130">
    <property type="component" value="Chromosome"/>
</dbReference>
<dbReference type="KEGG" id="msto:MSTO_12850"/>
<dbReference type="PROSITE" id="PS51257">
    <property type="entry name" value="PROKAR_LIPOPROTEIN"/>
    <property type="match status" value="1"/>
</dbReference>
<accession>A0A7I7Q3Y7</accession>
<keyword evidence="3" id="KW-1185">Reference proteome</keyword>
<keyword evidence="2" id="KW-0449">Lipoprotein</keyword>
<dbReference type="AlphaFoldDB" id="A0A7I7Q3Y7"/>
<evidence type="ECO:0000313" key="2">
    <source>
        <dbReference type="EMBL" id="BBY21080.1"/>
    </source>
</evidence>
<dbReference type="EMBL" id="AP022587">
    <property type="protein sequence ID" value="BBY21080.1"/>
    <property type="molecule type" value="Genomic_DNA"/>
</dbReference>
<evidence type="ECO:0000313" key="3">
    <source>
        <dbReference type="Proteomes" id="UP000467130"/>
    </source>
</evidence>
<gene>
    <name evidence="2" type="primary">lprH</name>
    <name evidence="2" type="ORF">MSTO_12850</name>
</gene>
<feature type="chain" id="PRO_5038897044" evidence="1">
    <location>
        <begin position="21"/>
        <end position="186"/>
    </location>
</feature>